<feature type="transmembrane region" description="Helical" evidence="5">
    <location>
        <begin position="512"/>
        <end position="538"/>
    </location>
</feature>
<dbReference type="GO" id="GO:0009898">
    <property type="term" value="C:cytoplasmic side of plasma membrane"/>
    <property type="evidence" value="ECO:0007669"/>
    <property type="project" value="TreeGrafter"/>
</dbReference>
<feature type="domain" description="Response regulatory" evidence="6">
    <location>
        <begin position="3"/>
        <end position="121"/>
    </location>
</feature>
<dbReference type="PROSITE" id="PS50110">
    <property type="entry name" value="RESPONSE_REGULATORY"/>
    <property type="match status" value="1"/>
</dbReference>
<evidence type="ECO:0000313" key="7">
    <source>
        <dbReference type="EMBL" id="SMY11843.1"/>
    </source>
</evidence>
<feature type="region of interest" description="Disordered" evidence="4">
    <location>
        <begin position="380"/>
        <end position="503"/>
    </location>
</feature>
<dbReference type="InterPro" id="IPR025669">
    <property type="entry name" value="AAA_dom"/>
</dbReference>
<feature type="compositionally biased region" description="Basic residues" evidence="4">
    <location>
        <begin position="392"/>
        <end position="401"/>
    </location>
</feature>
<dbReference type="OrthoDB" id="144620at2"/>
<evidence type="ECO:0000256" key="5">
    <source>
        <dbReference type="SAM" id="Phobius"/>
    </source>
</evidence>
<dbReference type="PANTHER" id="PTHR43384">
    <property type="entry name" value="SEPTUM SITE-DETERMINING PROTEIN MIND HOMOLOG, CHLOROPLASTIC-RELATED"/>
    <property type="match status" value="1"/>
</dbReference>
<feature type="compositionally biased region" description="Gly residues" evidence="4">
    <location>
        <begin position="464"/>
        <end position="474"/>
    </location>
</feature>
<keyword evidence="1" id="KW-0547">Nucleotide-binding</keyword>
<keyword evidence="8" id="KW-1185">Reference proteome</keyword>
<organism evidence="7 8">
    <name type="scientific">Brevibacterium jeotgali</name>
    <dbReference type="NCBI Taxonomy" id="1262550"/>
    <lineage>
        <taxon>Bacteria</taxon>
        <taxon>Bacillati</taxon>
        <taxon>Actinomycetota</taxon>
        <taxon>Actinomycetes</taxon>
        <taxon>Micrococcales</taxon>
        <taxon>Brevibacteriaceae</taxon>
        <taxon>Brevibacterium</taxon>
    </lineage>
</organism>
<dbReference type="SUPFAM" id="SSF52172">
    <property type="entry name" value="CheY-like"/>
    <property type="match status" value="1"/>
</dbReference>
<dbReference type="GO" id="GO:0016887">
    <property type="term" value="F:ATP hydrolysis activity"/>
    <property type="evidence" value="ECO:0007669"/>
    <property type="project" value="TreeGrafter"/>
</dbReference>
<dbReference type="PANTHER" id="PTHR43384:SF6">
    <property type="entry name" value="SEPTUM SITE-DETERMINING PROTEIN MIND HOMOLOG, CHLOROPLASTIC"/>
    <property type="match status" value="1"/>
</dbReference>
<protein>
    <submittedName>
        <fullName evidence="7">Pilus assembly protein CpaE</fullName>
    </submittedName>
</protein>
<evidence type="ECO:0000313" key="8">
    <source>
        <dbReference type="Proteomes" id="UP000234462"/>
    </source>
</evidence>
<dbReference type="Proteomes" id="UP000234462">
    <property type="component" value="Unassembled WGS sequence"/>
</dbReference>
<dbReference type="InterPro" id="IPR027417">
    <property type="entry name" value="P-loop_NTPase"/>
</dbReference>
<feature type="compositionally biased region" description="Low complexity" evidence="4">
    <location>
        <begin position="416"/>
        <end position="425"/>
    </location>
</feature>
<evidence type="ECO:0000256" key="3">
    <source>
        <dbReference type="PROSITE-ProRule" id="PRU00169"/>
    </source>
</evidence>
<keyword evidence="5" id="KW-1133">Transmembrane helix</keyword>
<dbReference type="InterPro" id="IPR001789">
    <property type="entry name" value="Sig_transdc_resp-reg_receiver"/>
</dbReference>
<keyword evidence="5" id="KW-0472">Membrane</keyword>
<evidence type="ECO:0000259" key="6">
    <source>
        <dbReference type="PROSITE" id="PS50110"/>
    </source>
</evidence>
<dbReference type="GO" id="GO:0005829">
    <property type="term" value="C:cytosol"/>
    <property type="evidence" value="ECO:0007669"/>
    <property type="project" value="TreeGrafter"/>
</dbReference>
<sequence>MTTALILSSDEPRAWQIREALTAADVEIGQVFATSHTLLHRLTQNLDQRPDLLVVDEHSTPMNQWDLIRELGVRHPTAAVLAVVTDPQPEDYASALSNGARGVIRYPLSYEEIASLVETAVGWSSLLRDAVRTPESGAERGGRIVAVTGAKGGTGTSTVALHLALQAVSAKPDDAVVLIDFDLQKPDLSVLLDVPQSRDLTDLLGVVEELTPRHLEDVVFSHPSGLRMLLGPRHGEQGELVTEFAARQIVSMLATRSDLVIMDLGSVIGESGATALEMADDILVVSTPDVLSLRGVHRLTELWDRLGIRAEGSTRVLLNRVSRRNDLSPDAARKIVRRPVLDAVLAEETAGLEAAVNRRDPTLATAAWVKNVQTVSHELGTVPAPTLSSAPRRSRLSKKKGGGGEAPSAAGEDGRAGAPGAADGHATYDGRSGPAATGDHDPADRPDWNGDGQQTGPVYRTSRGGAGLSPGTGDGTTVAPPPPDQPPLRPRSGPRRLNRGRSEHGAVSIETLGIMGMFGAIAAIAFQMVLVGVTVVLADHAANEGARAAAVGGSAQSAATAATPAGWSDDLSVSTSGDRVQVEMTAPSLIPIMEDFAFTIPADAGIVEEPR</sequence>
<dbReference type="GO" id="GO:0000160">
    <property type="term" value="P:phosphorelay signal transduction system"/>
    <property type="evidence" value="ECO:0007669"/>
    <property type="project" value="InterPro"/>
</dbReference>
<feature type="compositionally biased region" description="Basic and acidic residues" evidence="4">
    <location>
        <begin position="438"/>
        <end position="448"/>
    </location>
</feature>
<gene>
    <name evidence="7" type="ORF">BJEO58_01434</name>
</gene>
<evidence type="ECO:0000256" key="2">
    <source>
        <dbReference type="ARBA" id="ARBA00022840"/>
    </source>
</evidence>
<name>A0A2H1L654_9MICO</name>
<accession>A0A2H1L654</accession>
<dbReference type="AlphaFoldDB" id="A0A2H1L654"/>
<dbReference type="Pfam" id="PF13614">
    <property type="entry name" value="AAA_31"/>
    <property type="match status" value="1"/>
</dbReference>
<dbReference type="EMBL" id="FXZM01000005">
    <property type="protein sequence ID" value="SMY11843.1"/>
    <property type="molecule type" value="Genomic_DNA"/>
</dbReference>
<dbReference type="InterPro" id="IPR050625">
    <property type="entry name" value="ParA/MinD_ATPase"/>
</dbReference>
<keyword evidence="2" id="KW-0067">ATP-binding</keyword>
<keyword evidence="5" id="KW-0812">Transmembrane</keyword>
<feature type="modified residue" description="4-aspartylphosphate" evidence="3">
    <location>
        <position position="56"/>
    </location>
</feature>
<proteinExistence type="predicted"/>
<dbReference type="SUPFAM" id="SSF52540">
    <property type="entry name" value="P-loop containing nucleoside triphosphate hydrolases"/>
    <property type="match status" value="1"/>
</dbReference>
<keyword evidence="3" id="KW-0597">Phosphoprotein</keyword>
<dbReference type="GO" id="GO:0005524">
    <property type="term" value="F:ATP binding"/>
    <property type="evidence" value="ECO:0007669"/>
    <property type="project" value="UniProtKB-KW"/>
</dbReference>
<evidence type="ECO:0000256" key="4">
    <source>
        <dbReference type="SAM" id="MobiDB-lite"/>
    </source>
</evidence>
<dbReference type="Gene3D" id="3.40.50.2300">
    <property type="match status" value="1"/>
</dbReference>
<evidence type="ECO:0000256" key="1">
    <source>
        <dbReference type="ARBA" id="ARBA00022741"/>
    </source>
</evidence>
<dbReference type="Gene3D" id="3.40.50.300">
    <property type="entry name" value="P-loop containing nucleotide triphosphate hydrolases"/>
    <property type="match status" value="1"/>
</dbReference>
<dbReference type="RefSeq" id="WP_101588783.1">
    <property type="nucleotide sequence ID" value="NZ_FXZM01000005.1"/>
</dbReference>
<dbReference type="InterPro" id="IPR011006">
    <property type="entry name" value="CheY-like_superfamily"/>
</dbReference>
<reference evidence="8" key="1">
    <citation type="submission" date="2017-03" db="EMBL/GenBank/DDBJ databases">
        <authorList>
            <person name="Monnet C."/>
        </authorList>
    </citation>
    <scope>NUCLEOTIDE SEQUENCE [LARGE SCALE GENOMIC DNA]</scope>
    <source>
        <strain evidence="8">SJ5-8</strain>
    </source>
</reference>
<dbReference type="GO" id="GO:0051782">
    <property type="term" value="P:negative regulation of cell division"/>
    <property type="evidence" value="ECO:0007669"/>
    <property type="project" value="TreeGrafter"/>
</dbReference>
<feature type="compositionally biased region" description="Pro residues" evidence="4">
    <location>
        <begin position="479"/>
        <end position="489"/>
    </location>
</feature>